<name>A0A4V0NHT5_SORCE</name>
<protein>
    <submittedName>
        <fullName evidence="1">Uncharacterized protein</fullName>
    </submittedName>
</protein>
<accession>A0A4V0NHT5</accession>
<dbReference type="AlphaFoldDB" id="A0A4V0NHT5"/>
<proteinExistence type="predicted"/>
<organism evidence="1 2">
    <name type="scientific">Sorangium cellulosum</name>
    <name type="common">Polyangium cellulosum</name>
    <dbReference type="NCBI Taxonomy" id="56"/>
    <lineage>
        <taxon>Bacteria</taxon>
        <taxon>Pseudomonadati</taxon>
        <taxon>Myxococcota</taxon>
        <taxon>Polyangia</taxon>
        <taxon>Polyangiales</taxon>
        <taxon>Polyangiaceae</taxon>
        <taxon>Sorangium</taxon>
    </lineage>
</organism>
<evidence type="ECO:0000313" key="2">
    <source>
        <dbReference type="Proteomes" id="UP000295497"/>
    </source>
</evidence>
<gene>
    <name evidence="1" type="ORF">SOCE836_100270</name>
</gene>
<dbReference type="EMBL" id="CP012672">
    <property type="protein sequence ID" value="AUX37792.1"/>
    <property type="molecule type" value="Genomic_DNA"/>
</dbReference>
<dbReference type="Proteomes" id="UP000295497">
    <property type="component" value="Chromosome"/>
</dbReference>
<reference evidence="1 2" key="1">
    <citation type="submission" date="2015-09" db="EMBL/GenBank/DDBJ databases">
        <title>Sorangium comparison.</title>
        <authorList>
            <person name="Zaburannyi N."/>
            <person name="Bunk B."/>
            <person name="Overmann J."/>
            <person name="Mueller R."/>
        </authorList>
    </citation>
    <scope>NUCLEOTIDE SEQUENCE [LARGE SCALE GENOMIC DNA]</scope>
    <source>
        <strain evidence="1 2">So ce836</strain>
    </source>
</reference>
<evidence type="ECO:0000313" key="1">
    <source>
        <dbReference type="EMBL" id="AUX37792.1"/>
    </source>
</evidence>
<sequence>MSLLDGPSASLRVNSAAACGTVTSDPCDISACVNPWIPAAMLPTPPTTSPVDTTIAGTPIAAPTPVALVMPPKTSPVKPPIVRASPPTICPMASPILASGVPWASTPAASSNPLPRAGERLTNLHAAQHRLARVSLLRLSSPFSSHFAAKGYPSEGQVSHLRYARIHSDDLFQMDDPTIARVAGCST</sequence>